<dbReference type="AlphaFoldDB" id="A0A6A6AGU1"/>
<dbReference type="Pfam" id="PF00226">
    <property type="entry name" value="DnaJ"/>
    <property type="match status" value="1"/>
</dbReference>
<dbReference type="CDD" id="cd06257">
    <property type="entry name" value="DnaJ"/>
    <property type="match status" value="1"/>
</dbReference>
<sequence length="82" mass="9156">SRPRAEPSGVKPPVCFYVVLGVSRTASSEEIKKAHRKLSMRWHPDRVAEAEKERATKKMAEINQANDVLSDGAARAFYDRTG</sequence>
<dbReference type="InterPro" id="IPR050817">
    <property type="entry name" value="DjlA_DnaK_co-chaperone"/>
</dbReference>
<proteinExistence type="predicted"/>
<name>A0A6A6AGU1_9PLEO</name>
<dbReference type="Proteomes" id="UP000799771">
    <property type="component" value="Unassembled WGS sequence"/>
</dbReference>
<dbReference type="SUPFAM" id="SSF46565">
    <property type="entry name" value="Chaperone J-domain"/>
    <property type="match status" value="1"/>
</dbReference>
<dbReference type="SMART" id="SM00271">
    <property type="entry name" value="DnaJ"/>
    <property type="match status" value="1"/>
</dbReference>
<dbReference type="RefSeq" id="XP_033525407.1">
    <property type="nucleotide sequence ID" value="XM_033662912.1"/>
</dbReference>
<dbReference type="InterPro" id="IPR036869">
    <property type="entry name" value="J_dom_sf"/>
</dbReference>
<feature type="domain" description="J" evidence="1">
    <location>
        <begin position="15"/>
        <end position="82"/>
    </location>
</feature>
<dbReference type="PRINTS" id="PR00625">
    <property type="entry name" value="JDOMAIN"/>
</dbReference>
<dbReference type="InterPro" id="IPR001623">
    <property type="entry name" value="DnaJ_domain"/>
</dbReference>
<gene>
    <name evidence="2" type="ORF">P153DRAFT_272161</name>
</gene>
<organism evidence="2 3">
    <name type="scientific">Dothidotthia symphoricarpi CBS 119687</name>
    <dbReference type="NCBI Taxonomy" id="1392245"/>
    <lineage>
        <taxon>Eukaryota</taxon>
        <taxon>Fungi</taxon>
        <taxon>Dikarya</taxon>
        <taxon>Ascomycota</taxon>
        <taxon>Pezizomycotina</taxon>
        <taxon>Dothideomycetes</taxon>
        <taxon>Pleosporomycetidae</taxon>
        <taxon>Pleosporales</taxon>
        <taxon>Dothidotthiaceae</taxon>
        <taxon>Dothidotthia</taxon>
    </lineage>
</organism>
<protein>
    <submittedName>
        <fullName evidence="2">DnaJ-domain-containing protein</fullName>
    </submittedName>
</protein>
<evidence type="ECO:0000313" key="2">
    <source>
        <dbReference type="EMBL" id="KAF2131020.1"/>
    </source>
</evidence>
<dbReference type="PANTHER" id="PTHR24074">
    <property type="entry name" value="CO-CHAPERONE PROTEIN DJLA"/>
    <property type="match status" value="1"/>
</dbReference>
<accession>A0A6A6AGU1</accession>
<evidence type="ECO:0000259" key="1">
    <source>
        <dbReference type="PROSITE" id="PS50076"/>
    </source>
</evidence>
<dbReference type="Gene3D" id="1.10.287.110">
    <property type="entry name" value="DnaJ domain"/>
    <property type="match status" value="1"/>
</dbReference>
<keyword evidence="3" id="KW-1185">Reference proteome</keyword>
<feature type="non-terminal residue" evidence="2">
    <location>
        <position position="1"/>
    </location>
</feature>
<dbReference type="EMBL" id="ML977503">
    <property type="protein sequence ID" value="KAF2131020.1"/>
    <property type="molecule type" value="Genomic_DNA"/>
</dbReference>
<reference evidence="2" key="1">
    <citation type="journal article" date="2020" name="Stud. Mycol.">
        <title>101 Dothideomycetes genomes: a test case for predicting lifestyles and emergence of pathogens.</title>
        <authorList>
            <person name="Haridas S."/>
            <person name="Albert R."/>
            <person name="Binder M."/>
            <person name="Bloem J."/>
            <person name="Labutti K."/>
            <person name="Salamov A."/>
            <person name="Andreopoulos B."/>
            <person name="Baker S."/>
            <person name="Barry K."/>
            <person name="Bills G."/>
            <person name="Bluhm B."/>
            <person name="Cannon C."/>
            <person name="Castanera R."/>
            <person name="Culley D."/>
            <person name="Daum C."/>
            <person name="Ezra D."/>
            <person name="Gonzalez J."/>
            <person name="Henrissat B."/>
            <person name="Kuo A."/>
            <person name="Liang C."/>
            <person name="Lipzen A."/>
            <person name="Lutzoni F."/>
            <person name="Magnuson J."/>
            <person name="Mondo S."/>
            <person name="Nolan M."/>
            <person name="Ohm R."/>
            <person name="Pangilinan J."/>
            <person name="Park H.-J."/>
            <person name="Ramirez L."/>
            <person name="Alfaro M."/>
            <person name="Sun H."/>
            <person name="Tritt A."/>
            <person name="Yoshinaga Y."/>
            <person name="Zwiers L.-H."/>
            <person name="Turgeon B."/>
            <person name="Goodwin S."/>
            <person name="Spatafora J."/>
            <person name="Crous P."/>
            <person name="Grigoriev I."/>
        </authorList>
    </citation>
    <scope>NUCLEOTIDE SEQUENCE</scope>
    <source>
        <strain evidence="2">CBS 119687</strain>
    </source>
</reference>
<dbReference type="OrthoDB" id="10250354at2759"/>
<evidence type="ECO:0000313" key="3">
    <source>
        <dbReference type="Proteomes" id="UP000799771"/>
    </source>
</evidence>
<dbReference type="PROSITE" id="PS50076">
    <property type="entry name" value="DNAJ_2"/>
    <property type="match status" value="1"/>
</dbReference>
<feature type="non-terminal residue" evidence="2">
    <location>
        <position position="82"/>
    </location>
</feature>
<dbReference type="GeneID" id="54403344"/>